<dbReference type="PANTHER" id="PTHR31475:SF5">
    <property type="entry name" value="UPF0462 PROTEIN C4ORF33 HOMOLOG"/>
    <property type="match status" value="1"/>
</dbReference>
<accession>A0AAJ6QN72</accession>
<dbReference type="AlphaFoldDB" id="A0AAJ6QN72"/>
<dbReference type="PANTHER" id="PTHR31475">
    <property type="entry name" value="UPF0462 PROTEIN"/>
    <property type="match status" value="1"/>
</dbReference>
<feature type="transmembrane region" description="Helical" evidence="2">
    <location>
        <begin position="214"/>
        <end position="234"/>
    </location>
</feature>
<gene>
    <name evidence="4" type="primary">LOC100905166</name>
</gene>
<name>A0AAJ6QN72_9ACAR</name>
<comment type="similarity">
    <text evidence="1">Belongs to the UPF0462 family.</text>
</comment>
<proteinExistence type="inferred from homology"/>
<evidence type="ECO:0000313" key="3">
    <source>
        <dbReference type="Proteomes" id="UP000694867"/>
    </source>
</evidence>
<dbReference type="GeneID" id="100905166"/>
<keyword evidence="3" id="KW-1185">Reference proteome</keyword>
<keyword evidence="2" id="KW-1133">Transmembrane helix</keyword>
<reference evidence="4" key="1">
    <citation type="submission" date="2025-08" db="UniProtKB">
        <authorList>
            <consortium name="RefSeq"/>
        </authorList>
    </citation>
    <scope>IDENTIFICATION</scope>
</reference>
<dbReference type="KEGG" id="goe:100905166"/>
<organism evidence="3 4">
    <name type="scientific">Galendromus occidentalis</name>
    <name type="common">western predatory mite</name>
    <dbReference type="NCBI Taxonomy" id="34638"/>
    <lineage>
        <taxon>Eukaryota</taxon>
        <taxon>Metazoa</taxon>
        <taxon>Ecdysozoa</taxon>
        <taxon>Arthropoda</taxon>
        <taxon>Chelicerata</taxon>
        <taxon>Arachnida</taxon>
        <taxon>Acari</taxon>
        <taxon>Parasitiformes</taxon>
        <taxon>Mesostigmata</taxon>
        <taxon>Gamasina</taxon>
        <taxon>Phytoseioidea</taxon>
        <taxon>Phytoseiidae</taxon>
        <taxon>Typhlodrominae</taxon>
        <taxon>Galendromus</taxon>
    </lineage>
</organism>
<evidence type="ECO:0000313" key="4">
    <source>
        <dbReference type="RefSeq" id="XP_003738255.2"/>
    </source>
</evidence>
<dbReference type="RefSeq" id="XP_003738255.2">
    <property type="nucleotide sequence ID" value="XM_003738207.2"/>
</dbReference>
<keyword evidence="2" id="KW-0812">Transmembrane</keyword>
<dbReference type="Proteomes" id="UP000694867">
    <property type="component" value="Unplaced"/>
</dbReference>
<sequence length="238" mass="27526">MWLHYSIQQTWYGTPRVPAYNFTVNRETNGEVPITLDAPFYNEPEAPRSTRMGGFLGLLNFEAFEMQFIGDNNQCLHVIVGPAGHYIIFLMLNERLSIKDDLRMAYDSKVSYTPPYWRATIKIPMEYFPKNVKLFNAAARHGTSERRSMDVLYLDNEPLPSYFSSPPFRTAQPINFEKVLLRYDNSKISPVWTKAIEEYRNAPRDSARATRSSLMPESVVGMFLLAYSLGYLAYLKFL</sequence>
<keyword evidence="2" id="KW-0472">Membrane</keyword>
<evidence type="ECO:0000256" key="2">
    <source>
        <dbReference type="SAM" id="Phobius"/>
    </source>
</evidence>
<evidence type="ECO:0000256" key="1">
    <source>
        <dbReference type="ARBA" id="ARBA00038085"/>
    </source>
</evidence>
<protein>
    <submittedName>
        <fullName evidence="4">UPF0462 protein C4orf33 homolog</fullName>
    </submittedName>
</protein>